<dbReference type="EMBL" id="JBHTRV010000019">
    <property type="protein sequence ID" value="MFE5982767.1"/>
    <property type="molecule type" value="Genomic_DNA"/>
</dbReference>
<reference evidence="6 7" key="1">
    <citation type="submission" date="2024-09" db="EMBL/GenBank/DDBJ databases">
        <title>The Natural Products Discovery Center: Release of the First 8490 Sequenced Strains for Exploring Actinobacteria Biosynthetic Diversity.</title>
        <authorList>
            <person name="Kalkreuter E."/>
            <person name="Kautsar S.A."/>
            <person name="Yang D."/>
            <person name="Bader C.D."/>
            <person name="Teijaro C.N."/>
            <person name="Fluegel L."/>
            <person name="Davis C.M."/>
            <person name="Simpson J.R."/>
            <person name="Lauterbach L."/>
            <person name="Steele A.D."/>
            <person name="Gui C."/>
            <person name="Meng S."/>
            <person name="Li G."/>
            <person name="Viehrig K."/>
            <person name="Ye F."/>
            <person name="Su P."/>
            <person name="Kiefer A.F."/>
            <person name="Nichols A."/>
            <person name="Cepeda A.J."/>
            <person name="Yan W."/>
            <person name="Fan B."/>
            <person name="Jiang Y."/>
            <person name="Adhikari A."/>
            <person name="Zheng C.-J."/>
            <person name="Schuster L."/>
            <person name="Cowan T.M."/>
            <person name="Smanski M.J."/>
            <person name="Chevrette M.G."/>
            <person name="De Carvalho L.P.S."/>
            <person name="Shen B."/>
        </authorList>
    </citation>
    <scope>NUCLEOTIDE SEQUENCE [LARGE SCALE GENOMIC DNA]</scope>
    <source>
        <strain evidence="6 7">NPDC056472</strain>
    </source>
</reference>
<name>A0ABW6J066_STRWE</name>
<dbReference type="SUPFAM" id="SSF50985">
    <property type="entry name" value="RCC1/BLIP-II"/>
    <property type="match status" value="1"/>
</dbReference>
<dbReference type="InterPro" id="IPR009091">
    <property type="entry name" value="RCC1/BLIP-II"/>
</dbReference>
<feature type="compositionally biased region" description="Polar residues" evidence="3">
    <location>
        <begin position="355"/>
        <end position="370"/>
    </location>
</feature>
<dbReference type="PRINTS" id="PR00633">
    <property type="entry name" value="RCCNDNSATION"/>
</dbReference>
<accession>A0ABW6J066</accession>
<evidence type="ECO:0000313" key="6">
    <source>
        <dbReference type="EMBL" id="MFE5982767.1"/>
    </source>
</evidence>
<dbReference type="RefSeq" id="WP_386252185.1">
    <property type="nucleotide sequence ID" value="NZ_JBHTRV010000019.1"/>
</dbReference>
<feature type="chain" id="PRO_5045616282" evidence="4">
    <location>
        <begin position="25"/>
        <end position="395"/>
    </location>
</feature>
<organism evidence="6 7">
    <name type="scientific">Streptomyces wedmorensis</name>
    <dbReference type="NCBI Taxonomy" id="43759"/>
    <lineage>
        <taxon>Bacteria</taxon>
        <taxon>Bacillati</taxon>
        <taxon>Actinomycetota</taxon>
        <taxon>Actinomycetes</taxon>
        <taxon>Kitasatosporales</taxon>
        <taxon>Streptomycetaceae</taxon>
        <taxon>Streptomyces</taxon>
    </lineage>
</organism>
<evidence type="ECO:0000313" key="7">
    <source>
        <dbReference type="Proteomes" id="UP001600424"/>
    </source>
</evidence>
<dbReference type="InterPro" id="IPR051553">
    <property type="entry name" value="Ran_GTPase-activating"/>
</dbReference>
<dbReference type="Gene3D" id="2.130.10.30">
    <property type="entry name" value="Regulator of chromosome condensation 1/beta-lactamase-inhibitor protein II"/>
    <property type="match status" value="2"/>
</dbReference>
<keyword evidence="7" id="KW-1185">Reference proteome</keyword>
<dbReference type="PROSITE" id="PS50012">
    <property type="entry name" value="RCC1_3"/>
    <property type="match status" value="7"/>
</dbReference>
<gene>
    <name evidence="6" type="ORF">ACFQ63_23990</name>
</gene>
<dbReference type="Proteomes" id="UP001600424">
    <property type="component" value="Unassembled WGS sequence"/>
</dbReference>
<dbReference type="InterPro" id="IPR000408">
    <property type="entry name" value="Reg_chr_condens"/>
</dbReference>
<proteinExistence type="predicted"/>
<feature type="domain" description="RCC1-like" evidence="5">
    <location>
        <begin position="36"/>
        <end position="384"/>
    </location>
</feature>
<keyword evidence="4" id="KW-0732">Signal</keyword>
<evidence type="ECO:0000259" key="5">
    <source>
        <dbReference type="Pfam" id="PF25390"/>
    </source>
</evidence>
<evidence type="ECO:0000256" key="3">
    <source>
        <dbReference type="SAM" id="MobiDB-lite"/>
    </source>
</evidence>
<dbReference type="PANTHER" id="PTHR45982:SF1">
    <property type="entry name" value="REGULATOR OF CHROMOSOME CONDENSATION"/>
    <property type="match status" value="1"/>
</dbReference>
<comment type="caution">
    <text evidence="6">The sequence shown here is derived from an EMBL/GenBank/DDBJ whole genome shotgun (WGS) entry which is preliminary data.</text>
</comment>
<dbReference type="PROSITE" id="PS00626">
    <property type="entry name" value="RCC1_2"/>
    <property type="match status" value="1"/>
</dbReference>
<dbReference type="Pfam" id="PF25390">
    <property type="entry name" value="WD40_RLD"/>
    <property type="match status" value="1"/>
</dbReference>
<evidence type="ECO:0000256" key="2">
    <source>
        <dbReference type="ARBA" id="ARBA00022737"/>
    </source>
</evidence>
<feature type="region of interest" description="Disordered" evidence="3">
    <location>
        <begin position="355"/>
        <end position="380"/>
    </location>
</feature>
<dbReference type="PANTHER" id="PTHR45982">
    <property type="entry name" value="REGULATOR OF CHROMOSOME CONDENSATION"/>
    <property type="match status" value="1"/>
</dbReference>
<protein>
    <submittedName>
        <fullName evidence="6">RCC1 domain-containing protein</fullName>
    </submittedName>
</protein>
<sequence>MSYPAYARAVVAAALTLTALATSAAPVHAEPRDPWVRTWGLNIGGQLGNGTTLDQTTPGSVAGVARGDVRELSAGGFNSNLSFALALLNDGTVLSWGGNTSGQLGDGTTTQRGFPATVAGLSGVSSISAAGGPFALAVRGGRVLAWGTNAYGQLGNGLTTPDASGPATRPVAVQSLNRVKDVSGGCEHSVALREDGTVWTWGRNHLGQLGIGTRSDRNTPQKVPGLEDVVAVSAGCAHSLALTAEGTVKAWGRNNRGQLGDDSTEDSPVPVDVRHLDGVTKVFVGAYQSYAVLDDGTVRAWGWNGQGQLGDGTTVDRTTPVPVPGLSGVQELAAGWQHALAVLVDQSVLAWGNNSNGQLGNGTTDSSPTPVTALPPGSGATRVAASVANKSSYAY</sequence>
<keyword evidence="1" id="KW-0344">Guanine-nucleotide releasing factor</keyword>
<evidence type="ECO:0000256" key="1">
    <source>
        <dbReference type="ARBA" id="ARBA00022658"/>
    </source>
</evidence>
<feature type="signal peptide" evidence="4">
    <location>
        <begin position="1"/>
        <end position="24"/>
    </location>
</feature>
<keyword evidence="2" id="KW-0677">Repeat</keyword>
<evidence type="ECO:0000256" key="4">
    <source>
        <dbReference type="SAM" id="SignalP"/>
    </source>
</evidence>
<dbReference type="InterPro" id="IPR058923">
    <property type="entry name" value="RCC1-like_dom"/>
</dbReference>